<keyword evidence="2" id="KW-0808">Transferase</keyword>
<evidence type="ECO:0000313" key="2">
    <source>
        <dbReference type="EMBL" id="RGT41760.1"/>
    </source>
</evidence>
<sequence>MKVSIITMTCTYNYGATLQAYALQEFVESMGHSCDIIDHMGWYGHRTIHLECNIDSFLKYPFKSKLEQGFKNFEDFYLQNMHMTTRYESIKALYNSPPDSDVFITGSDQVWNPRDLRGEFYLDFAPCQAKKVSYAASIGVPTIPEKKQSIIKEYLKNFDGISVRETSGYNAISLLTNKKVNTNCDPVYLLNRDKWRAIEKKPIEINDEYILCYMIYKPKWLNKWLREVRKKTDKKIVFIGLNGYRPVVCDYYVRNAGPREFIWLIDHASAVVSSSFHGIAFSVLFGKPIVAMPDPPRPDRIHNLLDMFDLEDNILYENKTEDCFKEYAYSKIERVISEQQNKSKKYFAEIFT</sequence>
<proteinExistence type="predicted"/>
<organism evidence="2 3">
    <name type="scientific">Mediterraneibacter gnavus</name>
    <name type="common">Ruminococcus gnavus</name>
    <dbReference type="NCBI Taxonomy" id="33038"/>
    <lineage>
        <taxon>Bacteria</taxon>
        <taxon>Bacillati</taxon>
        <taxon>Bacillota</taxon>
        <taxon>Clostridia</taxon>
        <taxon>Lachnospirales</taxon>
        <taxon>Lachnospiraceae</taxon>
        <taxon>Mediterraneibacter</taxon>
    </lineage>
</organism>
<dbReference type="AlphaFoldDB" id="A0A412NN67"/>
<protein>
    <submittedName>
        <fullName evidence="2">Polysaccharide pyruvyl transferase family protein</fullName>
    </submittedName>
</protein>
<dbReference type="GO" id="GO:0016740">
    <property type="term" value="F:transferase activity"/>
    <property type="evidence" value="ECO:0007669"/>
    <property type="project" value="UniProtKB-KW"/>
</dbReference>
<dbReference type="InterPro" id="IPR007345">
    <property type="entry name" value="Polysacch_pyruvyl_Trfase"/>
</dbReference>
<dbReference type="RefSeq" id="WP_118046377.1">
    <property type="nucleotide sequence ID" value="NZ_JADNIZ010000005.1"/>
</dbReference>
<gene>
    <name evidence="2" type="ORF">DWX36_00540</name>
</gene>
<evidence type="ECO:0000259" key="1">
    <source>
        <dbReference type="Pfam" id="PF04230"/>
    </source>
</evidence>
<evidence type="ECO:0000313" key="3">
    <source>
        <dbReference type="Proteomes" id="UP000283834"/>
    </source>
</evidence>
<feature type="domain" description="Polysaccharide pyruvyl transferase" evidence="1">
    <location>
        <begin position="13"/>
        <end position="292"/>
    </location>
</feature>
<reference evidence="2 3" key="1">
    <citation type="submission" date="2018-08" db="EMBL/GenBank/DDBJ databases">
        <title>A genome reference for cultivated species of the human gut microbiota.</title>
        <authorList>
            <person name="Zou Y."/>
            <person name="Xue W."/>
            <person name="Luo G."/>
        </authorList>
    </citation>
    <scope>NUCLEOTIDE SEQUENCE [LARGE SCALE GENOMIC DNA]</scope>
    <source>
        <strain evidence="2 3">AF19-16AC</strain>
    </source>
</reference>
<comment type="caution">
    <text evidence="2">The sequence shown here is derived from an EMBL/GenBank/DDBJ whole genome shotgun (WGS) entry which is preliminary data.</text>
</comment>
<dbReference type="Pfam" id="PF04230">
    <property type="entry name" value="PS_pyruv_trans"/>
    <property type="match status" value="1"/>
</dbReference>
<dbReference type="EMBL" id="QRWQ01000001">
    <property type="protein sequence ID" value="RGT41760.1"/>
    <property type="molecule type" value="Genomic_DNA"/>
</dbReference>
<name>A0A412NN67_MEDGN</name>
<dbReference type="Proteomes" id="UP000283834">
    <property type="component" value="Unassembled WGS sequence"/>
</dbReference>
<accession>A0A412NN67</accession>